<accession>A0A2B4RMH0</accession>
<organism evidence="1 2">
    <name type="scientific">Stylophora pistillata</name>
    <name type="common">Smooth cauliflower coral</name>
    <dbReference type="NCBI Taxonomy" id="50429"/>
    <lineage>
        <taxon>Eukaryota</taxon>
        <taxon>Metazoa</taxon>
        <taxon>Cnidaria</taxon>
        <taxon>Anthozoa</taxon>
        <taxon>Hexacorallia</taxon>
        <taxon>Scleractinia</taxon>
        <taxon>Astrocoeniina</taxon>
        <taxon>Pocilloporidae</taxon>
        <taxon>Stylophora</taxon>
    </lineage>
</organism>
<protein>
    <submittedName>
        <fullName evidence="1">Uncharacterized protein</fullName>
    </submittedName>
</protein>
<dbReference type="OrthoDB" id="5985326at2759"/>
<keyword evidence="2" id="KW-1185">Reference proteome</keyword>
<sequence>MIPNTKKTKHLLIGFAQKLNHCNETAMKIHIDGIRLGEAAGERLLGLVIDQNLSWNLQLDYLIKKSNSKICLPKRTKVYLTLACREMLYTALIKPILEYHCTVQGYARLDKDICDSNESPCSRECIEEKEKCDQRSNRGNYNCSLNCNGMDCKQGCDAERYSRESSNKECNQKCNGDAEGCIMSCNTSGCNQTCDAKVCLMTSSAPVDDTLKQECNGDALRCDAQCYAALKDIAALKDAI</sequence>
<dbReference type="AlphaFoldDB" id="A0A2B4RMH0"/>
<dbReference type="Proteomes" id="UP000225706">
    <property type="component" value="Unassembled WGS sequence"/>
</dbReference>
<name>A0A2B4RMH0_STYPI</name>
<dbReference type="EMBL" id="LSMT01000467">
    <property type="protein sequence ID" value="PFX17537.1"/>
    <property type="molecule type" value="Genomic_DNA"/>
</dbReference>
<gene>
    <name evidence="1" type="ORF">AWC38_SpisGene18135</name>
</gene>
<evidence type="ECO:0000313" key="2">
    <source>
        <dbReference type="Proteomes" id="UP000225706"/>
    </source>
</evidence>
<proteinExistence type="predicted"/>
<reference evidence="2" key="1">
    <citation type="journal article" date="2017" name="bioRxiv">
        <title>Comparative analysis of the genomes of Stylophora pistillata and Acropora digitifera provides evidence for extensive differences between species of corals.</title>
        <authorList>
            <person name="Voolstra C.R."/>
            <person name="Li Y."/>
            <person name="Liew Y.J."/>
            <person name="Baumgarten S."/>
            <person name="Zoccola D."/>
            <person name="Flot J.-F."/>
            <person name="Tambutte S."/>
            <person name="Allemand D."/>
            <person name="Aranda M."/>
        </authorList>
    </citation>
    <scope>NUCLEOTIDE SEQUENCE [LARGE SCALE GENOMIC DNA]</scope>
</reference>
<comment type="caution">
    <text evidence="1">The sequence shown here is derived from an EMBL/GenBank/DDBJ whole genome shotgun (WGS) entry which is preliminary data.</text>
</comment>
<evidence type="ECO:0000313" key="1">
    <source>
        <dbReference type="EMBL" id="PFX17537.1"/>
    </source>
</evidence>